<proteinExistence type="predicted"/>
<dbReference type="Pfam" id="PF16044">
    <property type="entry name" value="DUF4796_C"/>
    <property type="match status" value="1"/>
</dbReference>
<dbReference type="AlphaFoldDB" id="A0A665XB18"/>
<gene>
    <name evidence="2" type="primary">mkrn2os.1</name>
</gene>
<dbReference type="InterPro" id="IPR032016">
    <property type="entry name" value="MKRN2OS-like"/>
</dbReference>
<dbReference type="Proteomes" id="UP000472264">
    <property type="component" value="Chromosome 5"/>
</dbReference>
<dbReference type="InterPro" id="IPR053921">
    <property type="entry name" value="MKRN2OS-like_C"/>
</dbReference>
<reference evidence="2" key="3">
    <citation type="submission" date="2025-09" db="UniProtKB">
        <authorList>
            <consortium name="Ensembl"/>
        </authorList>
    </citation>
    <scope>IDENTIFICATION</scope>
</reference>
<evidence type="ECO:0000313" key="2">
    <source>
        <dbReference type="Ensembl" id="ENSENLP00000053262.1"/>
    </source>
</evidence>
<feature type="domain" description="MKRN2 opposite strand protein-like C-terminal" evidence="1">
    <location>
        <begin position="42"/>
        <end position="201"/>
    </location>
</feature>
<sequence length="215" mass="24272">METGDLVRFRHCGRTVYTLGSPAGLWCPACGLAVRLGLMEAPVRIRIPLRDGHRTACCFLITSRFGAAGFSEENESELHVGISNSKGVVFNYTESGIRCQQQGWEQSIVIPLVAPSNDSLSFRMLWDEQLETYSRLNTWTAARFQEQREFGSCCYGFALSFINHVMKEEGKQPISRERFTSQYILPRTEATSRYLSVYQHVCQHGHYMTGDGDGP</sequence>
<name>A0A665XB18_ECHNA</name>
<dbReference type="FunCoup" id="A0A665XB18">
    <property type="interactions" value="14"/>
</dbReference>
<evidence type="ECO:0000259" key="1">
    <source>
        <dbReference type="Pfam" id="PF16044"/>
    </source>
</evidence>
<accession>A0A665XB18</accession>
<reference evidence="2" key="2">
    <citation type="submission" date="2025-08" db="UniProtKB">
        <authorList>
            <consortium name="Ensembl"/>
        </authorList>
    </citation>
    <scope>IDENTIFICATION</scope>
</reference>
<dbReference type="PANTHER" id="PTHR33963:SF2">
    <property type="entry name" value="MKRN2 OPPOSITE STRAND PROTEIN"/>
    <property type="match status" value="1"/>
</dbReference>
<dbReference type="OMA" id="KGLVYNY"/>
<protein>
    <submittedName>
        <fullName evidence="2">MKRN2 opposite strand protein-like</fullName>
    </submittedName>
</protein>
<organism evidence="2 3">
    <name type="scientific">Echeneis naucrates</name>
    <name type="common">Live sharksucker</name>
    <dbReference type="NCBI Taxonomy" id="173247"/>
    <lineage>
        <taxon>Eukaryota</taxon>
        <taxon>Metazoa</taxon>
        <taxon>Chordata</taxon>
        <taxon>Craniata</taxon>
        <taxon>Vertebrata</taxon>
        <taxon>Euteleostomi</taxon>
        <taxon>Actinopterygii</taxon>
        <taxon>Neopterygii</taxon>
        <taxon>Teleostei</taxon>
        <taxon>Neoteleostei</taxon>
        <taxon>Acanthomorphata</taxon>
        <taxon>Carangaria</taxon>
        <taxon>Carangiformes</taxon>
        <taxon>Echeneidae</taxon>
        <taxon>Echeneis</taxon>
    </lineage>
</organism>
<evidence type="ECO:0000313" key="3">
    <source>
        <dbReference type="Proteomes" id="UP000472264"/>
    </source>
</evidence>
<keyword evidence="3" id="KW-1185">Reference proteome</keyword>
<reference evidence="2" key="1">
    <citation type="submission" date="2021-04" db="EMBL/GenBank/DDBJ databases">
        <authorList>
            <consortium name="Wellcome Sanger Institute Data Sharing"/>
        </authorList>
    </citation>
    <scope>NUCLEOTIDE SEQUENCE [LARGE SCALE GENOMIC DNA]</scope>
</reference>
<dbReference type="InParanoid" id="A0A665XB18"/>
<dbReference type="PANTHER" id="PTHR33963">
    <property type="entry name" value="MKRN2 OPPOSITE STRAND PROTEIN"/>
    <property type="match status" value="1"/>
</dbReference>
<dbReference type="OrthoDB" id="10065749at2759"/>
<dbReference type="Ensembl" id="ENSENLT00000054534.1">
    <property type="protein sequence ID" value="ENSENLP00000053262.1"/>
    <property type="gene ID" value="ENSENLG00000022232.1"/>
</dbReference>